<reference evidence="1" key="1">
    <citation type="submission" date="2022-11" db="EMBL/GenBank/DDBJ databases">
        <authorList>
            <person name="Scott C."/>
            <person name="Bruce N."/>
        </authorList>
    </citation>
    <scope>NUCLEOTIDE SEQUENCE</scope>
</reference>
<sequence>MLAGDGSKRGTSSVLTLLHRSTLQDDIFTNKKGCTNKRVERRPLVYTNISYHPRFSLERQRTVVLFQAPREQF</sequence>
<keyword evidence="2" id="KW-1185">Reference proteome</keyword>
<dbReference type="EMBL" id="CALLCH030000020">
    <property type="protein sequence ID" value="CAI4219657.1"/>
    <property type="molecule type" value="Genomic_DNA"/>
</dbReference>
<evidence type="ECO:0000313" key="1">
    <source>
        <dbReference type="EMBL" id="CAI4219657.1"/>
    </source>
</evidence>
<proteinExistence type="predicted"/>
<evidence type="ECO:0000313" key="2">
    <source>
        <dbReference type="Proteomes" id="UP000838763"/>
    </source>
</evidence>
<organism evidence="1 2">
    <name type="scientific">Parascedosporium putredinis</name>
    <dbReference type="NCBI Taxonomy" id="1442378"/>
    <lineage>
        <taxon>Eukaryota</taxon>
        <taxon>Fungi</taxon>
        <taxon>Dikarya</taxon>
        <taxon>Ascomycota</taxon>
        <taxon>Pezizomycotina</taxon>
        <taxon>Sordariomycetes</taxon>
        <taxon>Hypocreomycetidae</taxon>
        <taxon>Microascales</taxon>
        <taxon>Microascaceae</taxon>
        <taxon>Parascedosporium</taxon>
    </lineage>
</organism>
<protein>
    <submittedName>
        <fullName evidence="1">Uncharacterized protein</fullName>
    </submittedName>
</protein>
<name>A0A9P1MFS3_9PEZI</name>
<dbReference type="AlphaFoldDB" id="A0A9P1MFS3"/>
<dbReference type="Proteomes" id="UP000838763">
    <property type="component" value="Unassembled WGS sequence"/>
</dbReference>
<comment type="caution">
    <text evidence="1">The sequence shown here is derived from an EMBL/GenBank/DDBJ whole genome shotgun (WGS) entry which is preliminary data.</text>
</comment>
<accession>A0A9P1MFS3</accession>
<gene>
    <name evidence="1" type="ORF">PPNO1_LOCUS9210</name>
</gene>